<gene>
    <name evidence="1" type="primary">ytfJ</name>
    <name evidence="1" type="ORF">CLCOL_04740</name>
</gene>
<organism evidence="1 2">
    <name type="scientific">Clostridium colicanis DSM 13634</name>
    <dbReference type="NCBI Taxonomy" id="1121305"/>
    <lineage>
        <taxon>Bacteria</taxon>
        <taxon>Bacillati</taxon>
        <taxon>Bacillota</taxon>
        <taxon>Clostridia</taxon>
        <taxon>Eubacteriales</taxon>
        <taxon>Clostridiaceae</taxon>
        <taxon>Clostridium</taxon>
    </lineage>
</organism>
<dbReference type="PANTHER" id="PTHR39162:SF1">
    <property type="entry name" value="SPORULATION PROTEIN YTFJ"/>
    <property type="match status" value="1"/>
</dbReference>
<accession>A0A151AQB9</accession>
<dbReference type="STRING" id="1121305.CLCOL_04740"/>
<proteinExistence type="predicted"/>
<keyword evidence="2" id="KW-1185">Reference proteome</keyword>
<dbReference type="AlphaFoldDB" id="A0A151AQB9"/>
<dbReference type="PANTHER" id="PTHR39162">
    <property type="entry name" value="GLL3345 PROTEIN"/>
    <property type="match status" value="1"/>
</dbReference>
<dbReference type="PIRSF" id="PIRSF021377">
    <property type="entry name" value="YtfJ"/>
    <property type="match status" value="1"/>
</dbReference>
<dbReference type="NCBIfam" id="TIGR02874">
    <property type="entry name" value="spore_ytfJ"/>
    <property type="match status" value="1"/>
</dbReference>
<dbReference type="InterPro" id="IPR014229">
    <property type="entry name" value="Spore_YtfJ"/>
</dbReference>
<name>A0A151AQB9_9CLOT</name>
<sequence>MESHPIENLMKSMLENLKDMIDVNTVVGDPIKSVDGTTIIPISRVSLGFVSGGSEFCSIKTKEDHENYPFGGGTGSGISVKPVAFLVIKDNLIRLLPVDQNNINIFDRILEQIPQFIDMFKKTTKADKKCKDSEEEE</sequence>
<dbReference type="EMBL" id="LTBB01000002">
    <property type="protein sequence ID" value="KYH29836.1"/>
    <property type="molecule type" value="Genomic_DNA"/>
</dbReference>
<comment type="caution">
    <text evidence="1">The sequence shown here is derived from an EMBL/GenBank/DDBJ whole genome shotgun (WGS) entry which is preliminary data.</text>
</comment>
<dbReference type="Proteomes" id="UP000075374">
    <property type="component" value="Unassembled WGS sequence"/>
</dbReference>
<evidence type="ECO:0000313" key="2">
    <source>
        <dbReference type="Proteomes" id="UP000075374"/>
    </source>
</evidence>
<reference evidence="1 2" key="1">
    <citation type="submission" date="2016-02" db="EMBL/GenBank/DDBJ databases">
        <title>Genome sequence of Clostridium colicanis DSM 13634.</title>
        <authorList>
            <person name="Poehlein A."/>
            <person name="Daniel R."/>
        </authorList>
    </citation>
    <scope>NUCLEOTIDE SEQUENCE [LARGE SCALE GENOMIC DNA]</scope>
    <source>
        <strain evidence="1 2">DSM 13634</strain>
    </source>
</reference>
<dbReference type="RefSeq" id="WP_061857404.1">
    <property type="nucleotide sequence ID" value="NZ_LTBB01000002.1"/>
</dbReference>
<evidence type="ECO:0000313" key="1">
    <source>
        <dbReference type="EMBL" id="KYH29836.1"/>
    </source>
</evidence>
<dbReference type="PATRIC" id="fig|1121305.3.peg.476"/>
<protein>
    <submittedName>
        <fullName evidence="1">Putative spore protein YtfJ</fullName>
    </submittedName>
</protein>
<dbReference type="Pfam" id="PF09579">
    <property type="entry name" value="Spore_YtfJ"/>
    <property type="match status" value="1"/>
</dbReference>